<dbReference type="Proteomes" id="UP000078492">
    <property type="component" value="Unassembled WGS sequence"/>
</dbReference>
<organism evidence="2 3">
    <name type="scientific">Trachymyrmex cornetzi</name>
    <dbReference type="NCBI Taxonomy" id="471704"/>
    <lineage>
        <taxon>Eukaryota</taxon>
        <taxon>Metazoa</taxon>
        <taxon>Ecdysozoa</taxon>
        <taxon>Arthropoda</taxon>
        <taxon>Hexapoda</taxon>
        <taxon>Insecta</taxon>
        <taxon>Pterygota</taxon>
        <taxon>Neoptera</taxon>
        <taxon>Endopterygota</taxon>
        <taxon>Hymenoptera</taxon>
        <taxon>Apocrita</taxon>
        <taxon>Aculeata</taxon>
        <taxon>Formicoidea</taxon>
        <taxon>Formicidae</taxon>
        <taxon>Myrmicinae</taxon>
        <taxon>Trachymyrmex</taxon>
    </lineage>
</organism>
<keyword evidence="3" id="KW-1185">Reference proteome</keyword>
<protein>
    <submittedName>
        <fullName evidence="2">Uncharacterized protein</fullName>
    </submittedName>
</protein>
<reference evidence="2 3" key="1">
    <citation type="submission" date="2015-09" db="EMBL/GenBank/DDBJ databases">
        <title>Trachymyrmex cornetzi WGS genome.</title>
        <authorList>
            <person name="Nygaard S."/>
            <person name="Hu H."/>
            <person name="Boomsma J."/>
            <person name="Zhang G."/>
        </authorList>
    </citation>
    <scope>NUCLEOTIDE SEQUENCE [LARGE SCALE GENOMIC DNA]</scope>
    <source>
        <strain evidence="2">Tcor2-1</strain>
        <tissue evidence="2">Whole body</tissue>
    </source>
</reference>
<feature type="compositionally biased region" description="Polar residues" evidence="1">
    <location>
        <begin position="19"/>
        <end position="34"/>
    </location>
</feature>
<dbReference type="AlphaFoldDB" id="A0A195E1E6"/>
<gene>
    <name evidence="2" type="ORF">ALC57_08764</name>
</gene>
<evidence type="ECO:0000313" key="3">
    <source>
        <dbReference type="Proteomes" id="UP000078492"/>
    </source>
</evidence>
<name>A0A195E1E6_9HYME</name>
<sequence length="48" mass="5465">MRRIRCQSRVPINAHRRQGSNGVASCRQLPTTTDDTNRTKARCENVPL</sequence>
<dbReference type="EMBL" id="KQ979824">
    <property type="protein sequence ID" value="KYN18921.1"/>
    <property type="molecule type" value="Genomic_DNA"/>
</dbReference>
<proteinExistence type="predicted"/>
<evidence type="ECO:0000256" key="1">
    <source>
        <dbReference type="SAM" id="MobiDB-lite"/>
    </source>
</evidence>
<feature type="region of interest" description="Disordered" evidence="1">
    <location>
        <begin position="15"/>
        <end position="48"/>
    </location>
</feature>
<evidence type="ECO:0000313" key="2">
    <source>
        <dbReference type="EMBL" id="KYN18921.1"/>
    </source>
</evidence>
<feature type="compositionally biased region" description="Basic and acidic residues" evidence="1">
    <location>
        <begin position="35"/>
        <end position="48"/>
    </location>
</feature>
<accession>A0A195E1E6</accession>